<gene>
    <name evidence="15" type="ORF">SAMN05444580_101368</name>
</gene>
<dbReference type="AlphaFoldDB" id="A0A1G6N117"/>
<evidence type="ECO:0000259" key="14">
    <source>
        <dbReference type="SMART" id="SM01060"/>
    </source>
</evidence>
<evidence type="ECO:0000256" key="10">
    <source>
        <dbReference type="PIRSR" id="PIRSR038928-1"/>
    </source>
</evidence>
<dbReference type="PROSITE" id="PS51402">
    <property type="entry name" value="CATALASE_3"/>
    <property type="match status" value="1"/>
</dbReference>
<evidence type="ECO:0000313" key="16">
    <source>
        <dbReference type="Proteomes" id="UP000199417"/>
    </source>
</evidence>
<accession>A0A1G6N117</accession>
<dbReference type="Pfam" id="PF00199">
    <property type="entry name" value="Catalase"/>
    <property type="match status" value="1"/>
</dbReference>
<feature type="region of interest" description="Disordered" evidence="13">
    <location>
        <begin position="1"/>
        <end position="37"/>
    </location>
</feature>
<dbReference type="PROSITE" id="PS00438">
    <property type="entry name" value="CATALASE_2"/>
    <property type="match status" value="1"/>
</dbReference>
<dbReference type="PROSITE" id="PS00437">
    <property type="entry name" value="CATALASE_1"/>
    <property type="match status" value="1"/>
</dbReference>
<dbReference type="GO" id="GO:0005737">
    <property type="term" value="C:cytoplasm"/>
    <property type="evidence" value="ECO:0007669"/>
    <property type="project" value="TreeGrafter"/>
</dbReference>
<dbReference type="GO" id="GO:0046872">
    <property type="term" value="F:metal ion binding"/>
    <property type="evidence" value="ECO:0007669"/>
    <property type="project" value="UniProtKB-KW"/>
</dbReference>
<evidence type="ECO:0000256" key="3">
    <source>
        <dbReference type="ARBA" id="ARBA00022559"/>
    </source>
</evidence>
<dbReference type="InterPro" id="IPR002226">
    <property type="entry name" value="Catalase_haem_BS"/>
</dbReference>
<feature type="compositionally biased region" description="Polar residues" evidence="13">
    <location>
        <begin position="1"/>
        <end position="18"/>
    </location>
</feature>
<feature type="active site" evidence="10">
    <location>
        <position position="138"/>
    </location>
</feature>
<sequence>MTQGTDPQNTSATDSKLTTAVGAPVPDNQNVQTAGPRGPQLLQDVWFLEKLAHFDREVIPERRMHAKGSGAYGTFTVTNDITKYTSAKIFSEVGKKTELFARFSTVAGERGAADAERDIRGFAVKFYTEEGNWDLVGNNTPVFFFRDPLKFPDLNHAVKRDPRTNLRSANNNWDFWTNLPESLHQVTIVMSDRGIPSSYRHMHGFGSHTFSFINDAGERFWVKFHHRVQQGIENLTDAEAGELVGNDRESHQRDLFDAIEAGDFPKWKLCVQIMPEADAAKVPYHPFDLTKVWPKGDYPLIEVGEWELNRNPDNYFAEVEQAAFNPAHVVPGISFSPDRMLQGRLFSYGDAQRYRLGVNNYQIPVNSPRCPVSNFHRDGAMRVDGNNGGSLHYEPNSYGRWQEQPQYRDPAQAVGAVADHFDYRADDDDYFSQPRVLFNNMSAEQKQVLFDNTARAINGASEQVVQRHIDNCTACDPAYGEGVAKAIKALA</sequence>
<organism evidence="15 16">
    <name type="scientific">Rhodococcus tukisamuensis</name>
    <dbReference type="NCBI Taxonomy" id="168276"/>
    <lineage>
        <taxon>Bacteria</taxon>
        <taxon>Bacillati</taxon>
        <taxon>Actinomycetota</taxon>
        <taxon>Actinomycetes</taxon>
        <taxon>Mycobacteriales</taxon>
        <taxon>Nocardiaceae</taxon>
        <taxon>Rhodococcus</taxon>
    </lineage>
</organism>
<evidence type="ECO:0000256" key="9">
    <source>
        <dbReference type="ARBA" id="ARBA00049254"/>
    </source>
</evidence>
<keyword evidence="8 12" id="KW-0376">Hydrogen peroxide</keyword>
<evidence type="ECO:0000256" key="7">
    <source>
        <dbReference type="ARBA" id="ARBA00023004"/>
    </source>
</evidence>
<comment type="similarity">
    <text evidence="1 12">Belongs to the catalase family.</text>
</comment>
<dbReference type="GO" id="GO:0020037">
    <property type="term" value="F:heme binding"/>
    <property type="evidence" value="ECO:0007669"/>
    <property type="project" value="InterPro"/>
</dbReference>
<evidence type="ECO:0000256" key="8">
    <source>
        <dbReference type="ARBA" id="ARBA00023324"/>
    </source>
</evidence>
<keyword evidence="5 11" id="KW-0479">Metal-binding</keyword>
<dbReference type="GO" id="GO:0042542">
    <property type="term" value="P:response to hydrogen peroxide"/>
    <property type="evidence" value="ECO:0007669"/>
    <property type="project" value="TreeGrafter"/>
</dbReference>
<dbReference type="InterPro" id="IPR010582">
    <property type="entry name" value="Catalase_immune_responsive"/>
</dbReference>
<dbReference type="SUPFAM" id="SSF56634">
    <property type="entry name" value="Heme-dependent catalase-like"/>
    <property type="match status" value="1"/>
</dbReference>
<dbReference type="EC" id="1.11.1.6" evidence="2 12"/>
<keyword evidence="4 11" id="KW-0349">Heme</keyword>
<dbReference type="Proteomes" id="UP000199417">
    <property type="component" value="Unassembled WGS sequence"/>
</dbReference>
<dbReference type="SMART" id="SM01060">
    <property type="entry name" value="Catalase"/>
    <property type="match status" value="1"/>
</dbReference>
<feature type="active site" evidence="10">
    <location>
        <position position="65"/>
    </location>
</feature>
<evidence type="ECO:0000256" key="12">
    <source>
        <dbReference type="RuleBase" id="RU000498"/>
    </source>
</evidence>
<evidence type="ECO:0000256" key="6">
    <source>
        <dbReference type="ARBA" id="ARBA00023002"/>
    </source>
</evidence>
<evidence type="ECO:0000256" key="5">
    <source>
        <dbReference type="ARBA" id="ARBA00022723"/>
    </source>
</evidence>
<comment type="cofactor">
    <cofactor evidence="11">
        <name>heme</name>
        <dbReference type="ChEBI" id="CHEBI:30413"/>
    </cofactor>
</comment>
<dbReference type="InterPro" id="IPR018028">
    <property type="entry name" value="Catalase"/>
</dbReference>
<dbReference type="InterPro" id="IPR040333">
    <property type="entry name" value="Catalase_3"/>
</dbReference>
<protein>
    <recommendedName>
        <fullName evidence="2 12">Catalase</fullName>
        <ecNumber evidence="2 12">1.11.1.6</ecNumber>
    </recommendedName>
</protein>
<evidence type="ECO:0000313" key="15">
    <source>
        <dbReference type="EMBL" id="SDC60916.1"/>
    </source>
</evidence>
<dbReference type="GO" id="GO:0004096">
    <property type="term" value="F:catalase activity"/>
    <property type="evidence" value="ECO:0007669"/>
    <property type="project" value="UniProtKB-EC"/>
</dbReference>
<keyword evidence="3 12" id="KW-0575">Peroxidase</keyword>
<feature type="domain" description="Catalase core" evidence="14">
    <location>
        <begin position="18"/>
        <end position="402"/>
    </location>
</feature>
<evidence type="ECO:0000256" key="2">
    <source>
        <dbReference type="ARBA" id="ARBA00012314"/>
    </source>
</evidence>
<dbReference type="PRINTS" id="PR00067">
    <property type="entry name" value="CATALASE"/>
</dbReference>
<keyword evidence="6 12" id="KW-0560">Oxidoreductase</keyword>
<dbReference type="PANTHER" id="PTHR11465">
    <property type="entry name" value="CATALASE"/>
    <property type="match status" value="1"/>
</dbReference>
<dbReference type="RefSeq" id="WP_072846620.1">
    <property type="nucleotide sequence ID" value="NZ_FNAB01000001.1"/>
</dbReference>
<dbReference type="InterPro" id="IPR011614">
    <property type="entry name" value="Catalase_core"/>
</dbReference>
<dbReference type="GO" id="GO:0042744">
    <property type="term" value="P:hydrogen peroxide catabolic process"/>
    <property type="evidence" value="ECO:0007669"/>
    <property type="project" value="UniProtKB-KW"/>
</dbReference>
<dbReference type="FunFam" id="2.40.180.10:FF:000001">
    <property type="entry name" value="Catalase"/>
    <property type="match status" value="1"/>
</dbReference>
<proteinExistence type="inferred from homology"/>
<dbReference type="InterPro" id="IPR024711">
    <property type="entry name" value="Catalase_clade1/3"/>
</dbReference>
<dbReference type="Gene3D" id="2.40.180.10">
    <property type="entry name" value="Catalase core domain"/>
    <property type="match status" value="1"/>
</dbReference>
<evidence type="ECO:0000256" key="11">
    <source>
        <dbReference type="PIRSR" id="PIRSR038928-2"/>
    </source>
</evidence>
<evidence type="ECO:0000256" key="1">
    <source>
        <dbReference type="ARBA" id="ARBA00005329"/>
    </source>
</evidence>
<comment type="catalytic activity">
    <reaction evidence="9 12">
        <text>2 H2O2 = O2 + 2 H2O</text>
        <dbReference type="Rhea" id="RHEA:20309"/>
        <dbReference type="ChEBI" id="CHEBI:15377"/>
        <dbReference type="ChEBI" id="CHEBI:15379"/>
        <dbReference type="ChEBI" id="CHEBI:16240"/>
        <dbReference type="EC" id="1.11.1.6"/>
    </reaction>
</comment>
<dbReference type="InterPro" id="IPR024708">
    <property type="entry name" value="Catalase_AS"/>
</dbReference>
<evidence type="ECO:0000256" key="13">
    <source>
        <dbReference type="SAM" id="MobiDB-lite"/>
    </source>
</evidence>
<feature type="binding site" description="axial binding residue" evidence="11">
    <location>
        <position position="348"/>
    </location>
    <ligand>
        <name>heme</name>
        <dbReference type="ChEBI" id="CHEBI:30413"/>
    </ligand>
    <ligandPart>
        <name>Fe</name>
        <dbReference type="ChEBI" id="CHEBI:18248"/>
    </ligandPart>
</feature>
<evidence type="ECO:0000256" key="4">
    <source>
        <dbReference type="ARBA" id="ARBA00022617"/>
    </source>
</evidence>
<dbReference type="InterPro" id="IPR020835">
    <property type="entry name" value="Catalase_sf"/>
</dbReference>
<name>A0A1G6N117_9NOCA</name>
<dbReference type="Pfam" id="PF06628">
    <property type="entry name" value="Catalase-rel"/>
    <property type="match status" value="1"/>
</dbReference>
<dbReference type="PANTHER" id="PTHR11465:SF61">
    <property type="entry name" value="CATALASE"/>
    <property type="match status" value="1"/>
</dbReference>
<dbReference type="STRING" id="168276.SAMN05444580_101368"/>
<reference evidence="15 16" key="1">
    <citation type="submission" date="2016-10" db="EMBL/GenBank/DDBJ databases">
        <authorList>
            <person name="de Groot N.N."/>
        </authorList>
    </citation>
    <scope>NUCLEOTIDE SEQUENCE [LARGE SCALE GENOMIC DNA]</scope>
    <source>
        <strain evidence="15 16">JCM 11308</strain>
    </source>
</reference>
<dbReference type="CDD" id="cd08156">
    <property type="entry name" value="catalase_clade_3"/>
    <property type="match status" value="1"/>
</dbReference>
<keyword evidence="16" id="KW-1185">Reference proteome</keyword>
<keyword evidence="7 11" id="KW-0408">Iron</keyword>
<dbReference type="EMBL" id="FNAB01000001">
    <property type="protein sequence ID" value="SDC60916.1"/>
    <property type="molecule type" value="Genomic_DNA"/>
</dbReference>
<dbReference type="PIRSF" id="PIRSF038928">
    <property type="entry name" value="Catalase_clade1-3"/>
    <property type="match status" value="1"/>
</dbReference>